<dbReference type="RefSeq" id="WP_034892036.1">
    <property type="nucleotide sequence ID" value="NZ_JRUQ01000030.1"/>
</dbReference>
<dbReference type="InterPro" id="IPR036624">
    <property type="entry name" value="Hcp1-lik_sf"/>
</dbReference>
<dbReference type="NCBIfam" id="TIGR03344">
    <property type="entry name" value="VI_effect_Hcp1"/>
    <property type="match status" value="1"/>
</dbReference>
<gene>
    <name evidence="1" type="ORF">NG99_10665</name>
</gene>
<dbReference type="PANTHER" id="PTHR34319:SF6">
    <property type="entry name" value="MAJOR EXPORTED PROTEIN"/>
    <property type="match status" value="1"/>
</dbReference>
<dbReference type="Proteomes" id="UP000030351">
    <property type="component" value="Unassembled WGS sequence"/>
</dbReference>
<dbReference type="InterPro" id="IPR008514">
    <property type="entry name" value="T6SS_Hcp"/>
</dbReference>
<dbReference type="OrthoDB" id="5674026at2"/>
<evidence type="ECO:0000313" key="1">
    <source>
        <dbReference type="EMBL" id="KGT94101.1"/>
    </source>
</evidence>
<evidence type="ECO:0000313" key="2">
    <source>
        <dbReference type="Proteomes" id="UP000030351"/>
    </source>
</evidence>
<evidence type="ECO:0008006" key="3">
    <source>
        <dbReference type="Google" id="ProtNLM"/>
    </source>
</evidence>
<dbReference type="eggNOG" id="COG3157">
    <property type="taxonomic scope" value="Bacteria"/>
</dbReference>
<keyword evidence="2" id="KW-1185">Reference proteome</keyword>
<name>A0A0A3Z8Z5_9GAMM</name>
<protein>
    <recommendedName>
        <fullName evidence="3">Hcp1 family type VI secretion system effector</fullName>
    </recommendedName>
</protein>
<dbReference type="Gene3D" id="2.30.110.20">
    <property type="entry name" value="Hcp1-like"/>
    <property type="match status" value="1"/>
</dbReference>
<reference evidence="1 2" key="1">
    <citation type="submission" date="2014-10" db="EMBL/GenBank/DDBJ databases">
        <title>Genome sequence of Erwinia typographi M043b.</title>
        <authorList>
            <person name="Chan K.-G."/>
            <person name="Tan W.-S."/>
        </authorList>
    </citation>
    <scope>NUCLEOTIDE SEQUENCE [LARGE SCALE GENOMIC DNA]</scope>
    <source>
        <strain evidence="1 2">M043b</strain>
    </source>
</reference>
<dbReference type="STRING" id="371042.NG99_10665"/>
<organism evidence="1 2">
    <name type="scientific">Erwinia typographi</name>
    <dbReference type="NCBI Taxonomy" id="371042"/>
    <lineage>
        <taxon>Bacteria</taxon>
        <taxon>Pseudomonadati</taxon>
        <taxon>Pseudomonadota</taxon>
        <taxon>Gammaproteobacteria</taxon>
        <taxon>Enterobacterales</taxon>
        <taxon>Erwiniaceae</taxon>
        <taxon>Erwinia</taxon>
    </lineage>
</organism>
<accession>A0A0A3Z8Z5</accession>
<dbReference type="SUPFAM" id="SSF141452">
    <property type="entry name" value="Hcp1-like"/>
    <property type="match status" value="1"/>
</dbReference>
<comment type="caution">
    <text evidence="1">The sequence shown here is derived from an EMBL/GenBank/DDBJ whole genome shotgun (WGS) entry which is preliminary data.</text>
</comment>
<dbReference type="InterPro" id="IPR052947">
    <property type="entry name" value="T6SS_Hcp1_domain"/>
</dbReference>
<proteinExistence type="predicted"/>
<dbReference type="PANTHER" id="PTHR34319">
    <property type="entry name" value="MAJOR EXPORTED PROTEIN"/>
    <property type="match status" value="1"/>
</dbReference>
<dbReference type="Pfam" id="PF05638">
    <property type="entry name" value="T6SS_HCP"/>
    <property type="match status" value="1"/>
</dbReference>
<dbReference type="EMBL" id="JRUQ01000030">
    <property type="protein sequence ID" value="KGT94101.1"/>
    <property type="molecule type" value="Genomic_DNA"/>
</dbReference>
<sequence length="159" mass="18256">MAIPVYLWLYDEAGNLIKGPVEVAGREHSIEVIALRHMIDIPTDDNTGKITGARRHQPFSFDKETDSTSTHLYKALTTGKNLKSAEFKFYRINDAGQEAHYYSVILKCVKVESIISAMYDIKDIYSEGKNHLEFIDFDYEKITWNYVDGNIFHSDIRNG</sequence>
<dbReference type="AlphaFoldDB" id="A0A0A3Z8Z5"/>